<sequence>MKYIALTLMAFLAACSGDNKPAAPPKPQASVQKSQAVAGKKEVKKSAVKQAQNKAEITIVAPPAKPEVTLERTDGVNLMPGNIHEHARHSVHKHHHRAHNHHGHGEQGEITVAARNKSVHKHEHQSRQNVHGHADNLHQHANIADSNVHGHD</sequence>
<reference evidence="1 2" key="1">
    <citation type="submission" date="2018-12" db="EMBL/GenBank/DDBJ databases">
        <title>Legionella sp,whole genome shotgun sequence.</title>
        <authorList>
            <person name="Wu H."/>
        </authorList>
    </citation>
    <scope>NUCLEOTIDE SEQUENCE [LARGE SCALE GENOMIC DNA]</scope>
    <source>
        <strain evidence="2">km714</strain>
    </source>
</reference>
<dbReference type="AlphaFoldDB" id="A0A433JH88"/>
<accession>A0A433JH88</accession>
<name>A0A433JH88_9GAMM</name>
<organism evidence="1 2">
    <name type="scientific">Legionella septentrionalis</name>
    <dbReference type="NCBI Taxonomy" id="2498109"/>
    <lineage>
        <taxon>Bacteria</taxon>
        <taxon>Pseudomonadati</taxon>
        <taxon>Pseudomonadota</taxon>
        <taxon>Gammaproteobacteria</taxon>
        <taxon>Legionellales</taxon>
        <taxon>Legionellaceae</taxon>
        <taxon>Legionella</taxon>
    </lineage>
</organism>
<comment type="caution">
    <text evidence="1">The sequence shown here is derived from an EMBL/GenBank/DDBJ whole genome shotgun (WGS) entry which is preliminary data.</text>
</comment>
<proteinExistence type="predicted"/>
<protein>
    <submittedName>
        <fullName evidence="1">Uncharacterized protein</fullName>
    </submittedName>
</protein>
<dbReference type="PROSITE" id="PS51257">
    <property type="entry name" value="PROKAR_LIPOPROTEIN"/>
    <property type="match status" value="1"/>
</dbReference>
<keyword evidence="2" id="KW-1185">Reference proteome</keyword>
<gene>
    <name evidence="1" type="ORF">EKM59_09880</name>
</gene>
<dbReference type="Proteomes" id="UP000288012">
    <property type="component" value="Unassembled WGS sequence"/>
</dbReference>
<dbReference type="EMBL" id="RZGR01000034">
    <property type="protein sequence ID" value="RUQ81685.1"/>
    <property type="molecule type" value="Genomic_DNA"/>
</dbReference>
<evidence type="ECO:0000313" key="1">
    <source>
        <dbReference type="EMBL" id="RUQ81685.1"/>
    </source>
</evidence>
<dbReference type="RefSeq" id="WP_126953612.1">
    <property type="nucleotide sequence ID" value="NZ_RZGR01000034.1"/>
</dbReference>
<evidence type="ECO:0000313" key="2">
    <source>
        <dbReference type="Proteomes" id="UP000288012"/>
    </source>
</evidence>